<dbReference type="AlphaFoldDB" id="A0A2P8E0K7"/>
<dbReference type="PANTHER" id="PTHR35024:SF4">
    <property type="entry name" value="POLYMER-FORMING CYTOSKELETAL PROTEIN"/>
    <property type="match status" value="1"/>
</dbReference>
<organism evidence="2 3">
    <name type="scientific">Cecembia rubra</name>
    <dbReference type="NCBI Taxonomy" id="1485585"/>
    <lineage>
        <taxon>Bacteria</taxon>
        <taxon>Pseudomonadati</taxon>
        <taxon>Bacteroidota</taxon>
        <taxon>Cytophagia</taxon>
        <taxon>Cytophagales</taxon>
        <taxon>Cyclobacteriaceae</taxon>
        <taxon>Cecembia</taxon>
    </lineage>
</organism>
<comment type="similarity">
    <text evidence="1">Belongs to the bactofilin family.</text>
</comment>
<name>A0A2P8E0K7_9BACT</name>
<dbReference type="Pfam" id="PF04519">
    <property type="entry name" value="Bactofilin"/>
    <property type="match status" value="1"/>
</dbReference>
<proteinExistence type="inferred from homology"/>
<dbReference type="OrthoDB" id="5432602at2"/>
<evidence type="ECO:0000313" key="3">
    <source>
        <dbReference type="Proteomes" id="UP000240708"/>
    </source>
</evidence>
<reference evidence="2 3" key="1">
    <citation type="submission" date="2018-03" db="EMBL/GenBank/DDBJ databases">
        <title>Genomic Encyclopedia of Archaeal and Bacterial Type Strains, Phase II (KMG-II): from individual species to whole genera.</title>
        <authorList>
            <person name="Goeker M."/>
        </authorList>
    </citation>
    <scope>NUCLEOTIDE SEQUENCE [LARGE SCALE GENOMIC DNA]</scope>
    <source>
        <strain evidence="2 3">DSM 28057</strain>
    </source>
</reference>
<protein>
    <submittedName>
        <fullName evidence="2">Cytoskeletal protein CcmA (Bactofilin family)</fullName>
    </submittedName>
</protein>
<keyword evidence="3" id="KW-1185">Reference proteome</keyword>
<gene>
    <name evidence="2" type="ORF">CLV48_10898</name>
</gene>
<accession>A0A2P8E0K7</accession>
<dbReference type="RefSeq" id="WP_106567994.1">
    <property type="nucleotide sequence ID" value="NZ_JAUVYL010000049.1"/>
</dbReference>
<dbReference type="InterPro" id="IPR007607">
    <property type="entry name" value="BacA/B"/>
</dbReference>
<comment type="caution">
    <text evidence="2">The sequence shown here is derived from an EMBL/GenBank/DDBJ whole genome shotgun (WGS) entry which is preliminary data.</text>
</comment>
<sequence length="141" mass="15203">MFNKAEEKKSVVEMVNSSNVIAKETKIKGDIDAQGNIRIEGEVEGLVKSKSKIVIGESALIKGNLYSAEAEVSGKVEGKVTCTEILYLKKSALVSGDIITKKLVVENGAAFNGKCQMGNPEITNTPKAEKVNVPEKEFETK</sequence>
<dbReference type="PANTHER" id="PTHR35024">
    <property type="entry name" value="HYPOTHETICAL CYTOSOLIC PROTEIN"/>
    <property type="match status" value="1"/>
</dbReference>
<evidence type="ECO:0000313" key="2">
    <source>
        <dbReference type="EMBL" id="PSL02989.1"/>
    </source>
</evidence>
<dbReference type="EMBL" id="PYGF01000008">
    <property type="protein sequence ID" value="PSL02989.1"/>
    <property type="molecule type" value="Genomic_DNA"/>
</dbReference>
<evidence type="ECO:0000256" key="1">
    <source>
        <dbReference type="ARBA" id="ARBA00044755"/>
    </source>
</evidence>
<dbReference type="Proteomes" id="UP000240708">
    <property type="component" value="Unassembled WGS sequence"/>
</dbReference>